<dbReference type="GO" id="GO:0009737">
    <property type="term" value="P:response to abscisic acid"/>
    <property type="evidence" value="ECO:0007669"/>
    <property type="project" value="InterPro"/>
</dbReference>
<organism evidence="5 6">
    <name type="scientific">Deinandra increscens subsp. villosa</name>
    <dbReference type="NCBI Taxonomy" id="3103831"/>
    <lineage>
        <taxon>Eukaryota</taxon>
        <taxon>Viridiplantae</taxon>
        <taxon>Streptophyta</taxon>
        <taxon>Embryophyta</taxon>
        <taxon>Tracheophyta</taxon>
        <taxon>Spermatophyta</taxon>
        <taxon>Magnoliopsida</taxon>
        <taxon>eudicotyledons</taxon>
        <taxon>Gunneridae</taxon>
        <taxon>Pentapetalae</taxon>
        <taxon>asterids</taxon>
        <taxon>campanulids</taxon>
        <taxon>Asterales</taxon>
        <taxon>Asteraceae</taxon>
        <taxon>Asteroideae</taxon>
        <taxon>Heliantheae alliance</taxon>
        <taxon>Madieae</taxon>
        <taxon>Madiinae</taxon>
        <taxon>Deinandra</taxon>
    </lineage>
</organism>
<dbReference type="InterPro" id="IPR057058">
    <property type="entry name" value="LTI65_LTI78_NYQTKV"/>
</dbReference>
<feature type="compositionally biased region" description="Polar residues" evidence="1">
    <location>
        <begin position="241"/>
        <end position="255"/>
    </location>
</feature>
<proteinExistence type="predicted"/>
<evidence type="ECO:0000313" key="5">
    <source>
        <dbReference type="EMBL" id="KAK9071621.1"/>
    </source>
</evidence>
<feature type="compositionally biased region" description="Basic and acidic residues" evidence="1">
    <location>
        <begin position="11"/>
        <end position="32"/>
    </location>
</feature>
<name>A0AAP0DAJ7_9ASTR</name>
<feature type="compositionally biased region" description="Polar residues" evidence="1">
    <location>
        <begin position="513"/>
        <end position="528"/>
    </location>
</feature>
<feature type="compositionally biased region" description="Low complexity" evidence="1">
    <location>
        <begin position="300"/>
        <end position="312"/>
    </location>
</feature>
<evidence type="ECO:0000313" key="6">
    <source>
        <dbReference type="Proteomes" id="UP001408789"/>
    </source>
</evidence>
<feature type="compositionally biased region" description="Basic and acidic residues" evidence="1">
    <location>
        <begin position="152"/>
        <end position="163"/>
    </location>
</feature>
<feature type="compositionally biased region" description="Basic and acidic residues" evidence="1">
    <location>
        <begin position="441"/>
        <end position="455"/>
    </location>
</feature>
<feature type="region of interest" description="Disordered" evidence="1">
    <location>
        <begin position="333"/>
        <end position="358"/>
    </location>
</feature>
<evidence type="ECO:0000259" key="2">
    <source>
        <dbReference type="Pfam" id="PF23399"/>
    </source>
</evidence>
<dbReference type="InterPro" id="IPR057059">
    <property type="entry name" value="LTI65/LTI78_PGEED"/>
</dbReference>
<dbReference type="InterPro" id="IPR012418">
    <property type="entry name" value="CAP160"/>
</dbReference>
<dbReference type="GO" id="GO:0006950">
    <property type="term" value="P:response to stress"/>
    <property type="evidence" value="ECO:0007669"/>
    <property type="project" value="TreeGrafter"/>
</dbReference>
<keyword evidence="6" id="KW-1185">Reference proteome</keyword>
<dbReference type="Pfam" id="PF07918">
    <property type="entry name" value="CAP160"/>
    <property type="match status" value="1"/>
</dbReference>
<comment type="caution">
    <text evidence="5">The sequence shown here is derived from an EMBL/GenBank/DDBJ whole genome shotgun (WGS) entry which is preliminary data.</text>
</comment>
<accession>A0AAP0DAJ7</accession>
<dbReference type="EMBL" id="JBCNJP010000010">
    <property type="protein sequence ID" value="KAK9071621.1"/>
    <property type="molecule type" value="Genomic_DNA"/>
</dbReference>
<dbReference type="PANTHER" id="PTHR33836:SF1">
    <property type="entry name" value="LOW-TEMPERATURE-INDUCED 65 KDA PROTEIN-RELATED"/>
    <property type="match status" value="1"/>
</dbReference>
<feature type="compositionally biased region" description="Basic residues" evidence="1">
    <location>
        <begin position="33"/>
        <end position="58"/>
    </location>
</feature>
<feature type="domain" description="LTI65/LTI78 N-terminal" evidence="4">
    <location>
        <begin position="26"/>
        <end position="93"/>
    </location>
</feature>
<dbReference type="PANTHER" id="PTHR33836">
    <property type="entry name" value="LOW-TEMPERATURE-INDUCED 65 KDA PROTEIN-RELATED"/>
    <property type="match status" value="1"/>
</dbReference>
<reference evidence="5 6" key="1">
    <citation type="submission" date="2024-04" db="EMBL/GenBank/DDBJ databases">
        <title>The reference genome of an endangered Asteraceae, Deinandra increscens subsp. villosa, native to the Central Coast of California.</title>
        <authorList>
            <person name="Guilliams M."/>
            <person name="Hasenstab-Lehman K."/>
            <person name="Meyer R."/>
            <person name="Mcevoy S."/>
        </authorList>
    </citation>
    <scope>NUCLEOTIDE SEQUENCE [LARGE SCALE GENOMIC DNA]</scope>
    <source>
        <tissue evidence="5">Leaf</tissue>
    </source>
</reference>
<protein>
    <submittedName>
        <fullName evidence="5">Uncharacterized protein</fullName>
    </submittedName>
</protein>
<dbReference type="Pfam" id="PF23403">
    <property type="entry name" value="LTI65_LTI78_N"/>
    <property type="match status" value="1"/>
</dbReference>
<dbReference type="Pfam" id="PF23399">
    <property type="entry name" value="LTI65_PGEED"/>
    <property type="match status" value="1"/>
</dbReference>
<evidence type="ECO:0000259" key="3">
    <source>
        <dbReference type="Pfam" id="PF23402"/>
    </source>
</evidence>
<dbReference type="AlphaFoldDB" id="A0AAP0DAJ7"/>
<dbReference type="Proteomes" id="UP001408789">
    <property type="component" value="Unassembled WGS sequence"/>
</dbReference>
<gene>
    <name evidence="5" type="ORF">SSX86_008050</name>
</gene>
<dbReference type="Pfam" id="PF23402">
    <property type="entry name" value="LTI65_LTI78_NYQTKV"/>
    <property type="match status" value="1"/>
</dbReference>
<dbReference type="InterPro" id="IPR037491">
    <property type="entry name" value="LTI78/LTI65"/>
</dbReference>
<feature type="compositionally biased region" description="Acidic residues" evidence="1">
    <location>
        <begin position="62"/>
        <end position="78"/>
    </location>
</feature>
<feature type="region of interest" description="Disordered" evidence="1">
    <location>
        <begin position="387"/>
        <end position="548"/>
    </location>
</feature>
<feature type="compositionally biased region" description="Polar residues" evidence="1">
    <location>
        <begin position="333"/>
        <end position="357"/>
    </location>
</feature>
<feature type="domain" description="LTI65/LTI78 NYQTKV repeat" evidence="3">
    <location>
        <begin position="221"/>
        <end position="276"/>
    </location>
</feature>
<evidence type="ECO:0000259" key="4">
    <source>
        <dbReference type="Pfam" id="PF23403"/>
    </source>
</evidence>
<evidence type="ECO:0000256" key="1">
    <source>
        <dbReference type="SAM" id="MobiDB-lite"/>
    </source>
</evidence>
<feature type="compositionally biased region" description="Basic and acidic residues" evidence="1">
    <location>
        <begin position="463"/>
        <end position="480"/>
    </location>
</feature>
<feature type="domain" description="LTI65/LTI78 PGEED repeat" evidence="2">
    <location>
        <begin position="408"/>
        <end position="438"/>
    </location>
</feature>
<sequence length="548" mass="58000">MESQLQHTHGRHYDDAGVPHTGEDEHHGEKKSVMKKVKEKAKKIKNTITKHGHGHDHHHHDDEDDDDEDDDDDDEAVMDAEVHGAPMYDSARVGQVGLDASLPQLPRGNLERPSVIAEDRYPEPVASRGVPPPASTGAYGTNLFEPSSGLGHDSREINPEKWRGKIGQSTGMEEEEPFAPNPTRMSTPIDPTYGMGLVPDPVVNLGGGQDVNRGGLKGVIGKETTMVPDPHAPKDPLSMRSDPSNYATKVDNPTHTGGKEAELSQLQHSFDKMGIDSGPKTFDPNHPENLPRETLTGNPSSQSSSYADKISSSASAIADKAVAAKDVIASKLGYSSQNPSTESTGSHDNPGSTTSDYAHTITDKVTGTLAPVYEKVVDAGSSVVSKVQGSVSGTGQPQVHGGSENVTDKGVSVKENLMETLRPGDGDKALSDAITNALHRGKQEESGRKSGEDKPMGIVTESVEVRRRLGTDRQEEHNRDSGGGVVADKGVTERLRDAMGSWFGGKGDAPQGTLGTSYVTDEGLSSNPTGTGTGTGTGDRKGGSGRGR</sequence>
<dbReference type="InterPro" id="IPR056605">
    <property type="entry name" value="LTI65_LTI78_N"/>
</dbReference>
<feature type="region of interest" description="Disordered" evidence="1">
    <location>
        <begin position="1"/>
        <end position="312"/>
    </location>
</feature>